<evidence type="ECO:0000256" key="7">
    <source>
        <dbReference type="ARBA" id="ARBA00023014"/>
    </source>
</evidence>
<dbReference type="InterPro" id="IPR007238">
    <property type="entry name" value="DNA_primase_lsu_euk/arc"/>
</dbReference>
<dbReference type="InterPro" id="IPR016558">
    <property type="entry name" value="DNA_primase_lsu_euk"/>
</dbReference>
<comment type="similarity">
    <text evidence="1 9">Belongs to the eukaryotic-type primase large subunit family.</text>
</comment>
<evidence type="ECO:0000256" key="8">
    <source>
        <dbReference type="ARBA" id="ARBA00023125"/>
    </source>
</evidence>
<dbReference type="OrthoDB" id="421393at2759"/>
<dbReference type="RefSeq" id="XP_033464864.1">
    <property type="nucleotide sequence ID" value="XM_033600784.1"/>
</dbReference>
<evidence type="ECO:0000256" key="6">
    <source>
        <dbReference type="ARBA" id="ARBA00023004"/>
    </source>
</evidence>
<sequence>MLAATSTPRIDARKRASINPRRQQFSNAKWQDESYPTRLNCYLIPPTGDVSLEQFEEWGIARLKVLSELEACQFRNKTPTETEEYMRPLLNKHLPLSSNSSRNTEIPLERKRDHYSHWTLRLAFSSTQDLRQRFARLETQLFKLRMQQDDTRERRAFIDALPMSWETVDEQEKASMLADLKAATGCQKSDEENWFKVEWENVPELVERRQVLLRNGMAYVHVREQSSMVANEFSRQLEAGLEQAARFLPRMDEDTRLAPILHHLSQSFVAPDAAYAESSSITDLASFTAASVESESQHFPLCMQNLQRELRKNSHLKHFARLQYTLFLKGIGLNMNECITFWRKSFKLITDDKFKSEYLYNIRHAYGDVGGDANRRGQGYTPYSCQKLLSEALPAAGQNHGCPYRTYNPDNLITLLQSVGVSDKDLLRTVREDVGKQRYHIACNRVFESAHKSELKKVKDESLWPASQLDTILHPNDYFKRSFLLRNLDKIQNGDIGVVSPASRPSQ</sequence>
<dbReference type="Proteomes" id="UP000504637">
    <property type="component" value="Unplaced"/>
</dbReference>
<evidence type="ECO:0000256" key="10">
    <source>
        <dbReference type="PIRSR" id="PIRSR009449-1"/>
    </source>
</evidence>
<evidence type="ECO:0000259" key="12">
    <source>
        <dbReference type="Pfam" id="PF04104"/>
    </source>
</evidence>
<proteinExistence type="inferred from homology"/>
<keyword evidence="3 9" id="KW-0639">Primosome</keyword>
<dbReference type="Pfam" id="PF26466">
    <property type="entry name" value="DNA_primase_lrg_N"/>
    <property type="match status" value="1"/>
</dbReference>
<keyword evidence="13" id="KW-1185">Reference proteome</keyword>
<feature type="binding site" evidence="10">
    <location>
        <position position="402"/>
    </location>
    <ligand>
        <name>[4Fe-4S] cluster</name>
        <dbReference type="ChEBI" id="CHEBI:49883"/>
    </ligand>
</feature>
<organism evidence="14">
    <name type="scientific">Dissoconium aciculare CBS 342.82</name>
    <dbReference type="NCBI Taxonomy" id="1314786"/>
    <lineage>
        <taxon>Eukaryota</taxon>
        <taxon>Fungi</taxon>
        <taxon>Dikarya</taxon>
        <taxon>Ascomycota</taxon>
        <taxon>Pezizomycotina</taxon>
        <taxon>Dothideomycetes</taxon>
        <taxon>Dothideomycetidae</taxon>
        <taxon>Mycosphaerellales</taxon>
        <taxon>Dissoconiaceae</taxon>
        <taxon>Dissoconium</taxon>
    </lineage>
</organism>
<evidence type="ECO:0000256" key="2">
    <source>
        <dbReference type="ARBA" id="ARBA00022485"/>
    </source>
</evidence>
<feature type="binding site" evidence="10">
    <location>
        <position position="443"/>
    </location>
    <ligand>
        <name>[4Fe-4S] cluster</name>
        <dbReference type="ChEBI" id="CHEBI:49883"/>
    </ligand>
</feature>
<dbReference type="CDD" id="cd07322">
    <property type="entry name" value="PriL_PriS_Eukaryotic"/>
    <property type="match status" value="1"/>
</dbReference>
<dbReference type="InterPro" id="IPR058560">
    <property type="entry name" value="DNA_primase_C"/>
</dbReference>
<dbReference type="GO" id="GO:0046872">
    <property type="term" value="F:metal ion binding"/>
    <property type="evidence" value="ECO:0007669"/>
    <property type="project" value="UniProtKB-UniRule"/>
</dbReference>
<dbReference type="FunFam" id="1.20.930.80:FF:000003">
    <property type="entry name" value="DNA primase large subunit"/>
    <property type="match status" value="1"/>
</dbReference>
<name>A0A6J3MIU1_9PEZI</name>
<dbReference type="PANTHER" id="PTHR10537">
    <property type="entry name" value="DNA PRIMASE LARGE SUBUNIT"/>
    <property type="match status" value="1"/>
</dbReference>
<dbReference type="GO" id="GO:0006270">
    <property type="term" value="P:DNA replication initiation"/>
    <property type="evidence" value="ECO:0007669"/>
    <property type="project" value="TreeGrafter"/>
</dbReference>
<dbReference type="PANTHER" id="PTHR10537:SF3">
    <property type="entry name" value="DNA PRIMASE LARGE SUBUNIT"/>
    <property type="match status" value="1"/>
</dbReference>
<comment type="function">
    <text evidence="9">DNA primase is the polymerase that synthesizes small RNA primers for the Okazaki fragments made during discontinuous DNA replication.</text>
</comment>
<dbReference type="GO" id="GO:0003677">
    <property type="term" value="F:DNA binding"/>
    <property type="evidence" value="ECO:0007669"/>
    <property type="project" value="UniProtKB-UniRule"/>
</dbReference>
<dbReference type="Pfam" id="PF04104">
    <property type="entry name" value="DNA_primase_lrg"/>
    <property type="match status" value="1"/>
</dbReference>
<keyword evidence="4 9" id="KW-0235">DNA replication</keyword>
<evidence type="ECO:0000256" key="5">
    <source>
        <dbReference type="ARBA" id="ARBA00022723"/>
    </source>
</evidence>
<comment type="cofactor">
    <cofactor evidence="9">
        <name>[4Fe-4S] cluster</name>
        <dbReference type="ChEBI" id="CHEBI:49883"/>
    </cofactor>
    <text evidence="9">Binds 1 [4Fe-4S] cluster.</text>
</comment>
<dbReference type="AlphaFoldDB" id="A0A6J3MIU1"/>
<evidence type="ECO:0000256" key="11">
    <source>
        <dbReference type="SAM" id="MobiDB-lite"/>
    </source>
</evidence>
<feature type="region of interest" description="Disordered" evidence="11">
    <location>
        <begin position="1"/>
        <end position="29"/>
    </location>
</feature>
<evidence type="ECO:0000313" key="13">
    <source>
        <dbReference type="Proteomes" id="UP000504637"/>
    </source>
</evidence>
<dbReference type="GeneID" id="54358584"/>
<reference evidence="14" key="2">
    <citation type="submission" date="2020-04" db="EMBL/GenBank/DDBJ databases">
        <authorList>
            <consortium name="NCBI Genome Project"/>
        </authorList>
    </citation>
    <scope>NUCLEOTIDE SEQUENCE</scope>
    <source>
        <strain evidence="14">CBS 342.82</strain>
    </source>
</reference>
<feature type="compositionally biased region" description="Polar residues" evidence="11">
    <location>
        <begin position="20"/>
        <end position="29"/>
    </location>
</feature>
<keyword evidence="5 9" id="KW-0479">Metal-binding</keyword>
<reference evidence="14" key="1">
    <citation type="submission" date="2020-01" db="EMBL/GenBank/DDBJ databases">
        <authorList>
            <consortium name="DOE Joint Genome Institute"/>
            <person name="Haridas S."/>
            <person name="Albert R."/>
            <person name="Binder M."/>
            <person name="Bloem J."/>
            <person name="Labutti K."/>
            <person name="Salamov A."/>
            <person name="Andreopoulos B."/>
            <person name="Baker S.E."/>
            <person name="Barry K."/>
            <person name="Bills G."/>
            <person name="Bluhm B.H."/>
            <person name="Cannon C."/>
            <person name="Castanera R."/>
            <person name="Culley D.E."/>
            <person name="Daum C."/>
            <person name="Ezra D."/>
            <person name="Gonzalez J.B."/>
            <person name="Henrissat B."/>
            <person name="Kuo A."/>
            <person name="Liang C."/>
            <person name="Lipzen A."/>
            <person name="Lutzoni F."/>
            <person name="Magnuson J."/>
            <person name="Mondo S."/>
            <person name="Nolan M."/>
            <person name="Ohm R."/>
            <person name="Pangilinan J."/>
            <person name="Park H.-J."/>
            <person name="Ramirez L."/>
            <person name="Alfaro M."/>
            <person name="Sun H."/>
            <person name="Tritt A."/>
            <person name="Yoshinaga Y."/>
            <person name="Zwiers L.-H."/>
            <person name="Turgeon B.G."/>
            <person name="Goodwin S.B."/>
            <person name="Spatafora J.W."/>
            <person name="Crous P.W."/>
            <person name="Grigoriev I.V."/>
        </authorList>
    </citation>
    <scope>NUCLEOTIDE SEQUENCE</scope>
    <source>
        <strain evidence="14">CBS 342.82</strain>
    </source>
</reference>
<dbReference type="GO" id="GO:0005658">
    <property type="term" value="C:alpha DNA polymerase:primase complex"/>
    <property type="evidence" value="ECO:0007669"/>
    <property type="project" value="UniProtKB-ARBA"/>
</dbReference>
<evidence type="ECO:0000313" key="14">
    <source>
        <dbReference type="RefSeq" id="XP_033464864.1"/>
    </source>
</evidence>
<evidence type="ECO:0000256" key="3">
    <source>
        <dbReference type="ARBA" id="ARBA00022515"/>
    </source>
</evidence>
<dbReference type="GO" id="GO:0006269">
    <property type="term" value="P:DNA replication, synthesis of primer"/>
    <property type="evidence" value="ECO:0007669"/>
    <property type="project" value="UniProtKB-KW"/>
</dbReference>
<dbReference type="PIRSF" id="PIRSF009449">
    <property type="entry name" value="DNA_primase_large_subunit"/>
    <property type="match status" value="1"/>
</dbReference>
<evidence type="ECO:0000256" key="9">
    <source>
        <dbReference type="PIRNR" id="PIRNR009449"/>
    </source>
</evidence>
<keyword evidence="2 9" id="KW-0004">4Fe-4S</keyword>
<evidence type="ECO:0000256" key="1">
    <source>
        <dbReference type="ARBA" id="ARBA00010564"/>
    </source>
</evidence>
<feature type="binding site" evidence="10">
    <location>
        <position position="385"/>
    </location>
    <ligand>
        <name>[4Fe-4S] cluster</name>
        <dbReference type="ChEBI" id="CHEBI:49883"/>
    </ligand>
</feature>
<keyword evidence="7 9" id="KW-0411">Iron-sulfur</keyword>
<accession>A0A6J3MIU1</accession>
<keyword evidence="8 9" id="KW-0238">DNA-binding</keyword>
<reference evidence="14" key="3">
    <citation type="submission" date="2025-08" db="UniProtKB">
        <authorList>
            <consortium name="RefSeq"/>
        </authorList>
    </citation>
    <scope>IDENTIFICATION</scope>
    <source>
        <strain evidence="14">CBS 342.82</strain>
    </source>
</reference>
<evidence type="ECO:0000256" key="4">
    <source>
        <dbReference type="ARBA" id="ARBA00022705"/>
    </source>
</evidence>
<feature type="domain" description="DNA primase large subunit C-terminal" evidence="12">
    <location>
        <begin position="295"/>
        <end position="479"/>
    </location>
</feature>
<feature type="binding site" evidence="10">
    <location>
        <position position="302"/>
    </location>
    <ligand>
        <name>[4Fe-4S] cluster</name>
        <dbReference type="ChEBI" id="CHEBI:49883"/>
    </ligand>
</feature>
<gene>
    <name evidence="14" type="ORF">K489DRAFT_311487</name>
</gene>
<keyword evidence="6 9" id="KW-0408">Iron</keyword>
<dbReference type="GO" id="GO:0051539">
    <property type="term" value="F:4 iron, 4 sulfur cluster binding"/>
    <property type="evidence" value="ECO:0007669"/>
    <property type="project" value="UniProtKB-UniRule"/>
</dbReference>
<protein>
    <recommendedName>
        <fullName evidence="9">DNA primase large subunit</fullName>
    </recommendedName>
</protein>
<dbReference type="Gene3D" id="1.20.930.80">
    <property type="match status" value="1"/>
</dbReference>